<dbReference type="InterPro" id="IPR050432">
    <property type="entry name" value="FAD-linked_Oxidoreductases_BP"/>
</dbReference>
<evidence type="ECO:0000256" key="2">
    <source>
        <dbReference type="ARBA" id="ARBA00023002"/>
    </source>
</evidence>
<dbReference type="PANTHER" id="PTHR13878">
    <property type="entry name" value="GULONOLACTONE OXIDASE"/>
    <property type="match status" value="1"/>
</dbReference>
<feature type="domain" description="FAD-binding PCMH-type" evidence="4">
    <location>
        <begin position="114"/>
        <end position="300"/>
    </location>
</feature>
<evidence type="ECO:0000313" key="6">
    <source>
        <dbReference type="Proteomes" id="UP001152592"/>
    </source>
</evidence>
<gene>
    <name evidence="5" type="ORF">PSALAMII_LOCUS2437</name>
</gene>
<name>A0A9W4IQY9_9EURO</name>
<feature type="signal peptide" evidence="3">
    <location>
        <begin position="1"/>
        <end position="16"/>
    </location>
</feature>
<comment type="similarity">
    <text evidence="1">Belongs to the oxygen-dependent FAD-linked oxidoreductase family.</text>
</comment>
<dbReference type="EMBL" id="CAJVPD010000110">
    <property type="protein sequence ID" value="CAG8326638.1"/>
    <property type="molecule type" value="Genomic_DNA"/>
</dbReference>
<keyword evidence="2" id="KW-0560">Oxidoreductase</keyword>
<evidence type="ECO:0000259" key="4">
    <source>
        <dbReference type="PROSITE" id="PS51387"/>
    </source>
</evidence>
<protein>
    <recommendedName>
        <fullName evidence="4">FAD-binding PCMH-type domain-containing protein</fullName>
    </recommendedName>
</protein>
<dbReference type="InterPro" id="IPR006094">
    <property type="entry name" value="Oxid_FAD_bind_N"/>
</dbReference>
<organism evidence="5 6">
    <name type="scientific">Penicillium salamii</name>
    <dbReference type="NCBI Taxonomy" id="1612424"/>
    <lineage>
        <taxon>Eukaryota</taxon>
        <taxon>Fungi</taxon>
        <taxon>Dikarya</taxon>
        <taxon>Ascomycota</taxon>
        <taxon>Pezizomycotina</taxon>
        <taxon>Eurotiomycetes</taxon>
        <taxon>Eurotiomycetidae</taxon>
        <taxon>Eurotiales</taxon>
        <taxon>Aspergillaceae</taxon>
        <taxon>Penicillium</taxon>
    </lineage>
</organism>
<dbReference type="GO" id="GO:0016491">
    <property type="term" value="F:oxidoreductase activity"/>
    <property type="evidence" value="ECO:0007669"/>
    <property type="project" value="UniProtKB-KW"/>
</dbReference>
<dbReference type="PANTHER" id="PTHR13878:SF155">
    <property type="entry name" value="ALCOHOL OXIDASE, PUTATIVE (AFU_ORTHOLOGUE AFUA_4G00430)-RELATED"/>
    <property type="match status" value="1"/>
</dbReference>
<dbReference type="Pfam" id="PF01565">
    <property type="entry name" value="FAD_binding_4"/>
    <property type="match status" value="1"/>
</dbReference>
<dbReference type="Pfam" id="PF08031">
    <property type="entry name" value="BBE"/>
    <property type="match status" value="1"/>
</dbReference>
<sequence length="589" mass="64149">MVKLALVYFIAGLAIATPETRHCRCRPHEECWPAHQEWSRLNDTIHGNLVAVRPVASVCHEPEFDGLACKAVTENWHDSLWRAAQPGAVQWENWESWAEHNETCYIELEKDTKCSQGRVSLYSAKVQTAEHIQKAVVFARTHNLRLAIRNSGHDYLGRSTAPESLQIFTNGMKNITFVDNFVPAGAPRGKSEGHAVTMGAGVHLAELYQAAGEKNRTVQGGASHTVGAAGGYIQAGGHSPFGARGGLASDNALEFEVVTANGTLVIANEYQNTDLFWALRGGGGGTFGVVVNVTVRTLPEAPVIVANLNLTTSLGHDQFWDAVSEYHGALPELNDAGGSGYYFGFPILAVNSTTEISAMTSFLLFAEYTNTSAVDDLYAPLRSKLRKLPGVTVQYGTFPLPSVNSTLQNKWAGEGGDATGGVAAVISRLYSKDLLTSKDGPSRLVKAWRNLRYGPGDSFRGHAVGGGAVAANGRKIDSAVNPAWRKTITHLVISRAWEANATVERQHAMIKNATNVEIPLIRSVEGEDKMGSYGNEAHPYEPGFQQSFWGDNYPRLYQIKQRWDPEGLFIARLGVGSEDWDDARLCLKR</sequence>
<dbReference type="InterPro" id="IPR012951">
    <property type="entry name" value="BBE"/>
</dbReference>
<evidence type="ECO:0000256" key="1">
    <source>
        <dbReference type="ARBA" id="ARBA00005466"/>
    </source>
</evidence>
<dbReference type="GO" id="GO:0071949">
    <property type="term" value="F:FAD binding"/>
    <property type="evidence" value="ECO:0007669"/>
    <property type="project" value="InterPro"/>
</dbReference>
<evidence type="ECO:0000313" key="5">
    <source>
        <dbReference type="EMBL" id="CAG8326638.1"/>
    </source>
</evidence>
<dbReference type="SUPFAM" id="SSF56176">
    <property type="entry name" value="FAD-binding/transporter-associated domain-like"/>
    <property type="match status" value="1"/>
</dbReference>
<dbReference type="Proteomes" id="UP001152592">
    <property type="component" value="Unassembled WGS sequence"/>
</dbReference>
<dbReference type="PROSITE" id="PS51387">
    <property type="entry name" value="FAD_PCMH"/>
    <property type="match status" value="1"/>
</dbReference>
<comment type="caution">
    <text evidence="5">The sequence shown here is derived from an EMBL/GenBank/DDBJ whole genome shotgun (WGS) entry which is preliminary data.</text>
</comment>
<dbReference type="Gene3D" id="3.30.465.10">
    <property type="match status" value="2"/>
</dbReference>
<proteinExistence type="inferred from homology"/>
<dbReference type="InterPro" id="IPR016169">
    <property type="entry name" value="FAD-bd_PCMH_sub2"/>
</dbReference>
<feature type="chain" id="PRO_5040881040" description="FAD-binding PCMH-type domain-containing protein" evidence="3">
    <location>
        <begin position="17"/>
        <end position="589"/>
    </location>
</feature>
<dbReference type="InterPro" id="IPR036318">
    <property type="entry name" value="FAD-bd_PCMH-like_sf"/>
</dbReference>
<dbReference type="OrthoDB" id="1905920at2759"/>
<dbReference type="InterPro" id="IPR016166">
    <property type="entry name" value="FAD-bd_PCMH"/>
</dbReference>
<reference evidence="5" key="1">
    <citation type="submission" date="2021-07" db="EMBL/GenBank/DDBJ databases">
        <authorList>
            <person name="Branca A.L. A."/>
        </authorList>
    </citation>
    <scope>NUCLEOTIDE SEQUENCE</scope>
</reference>
<keyword evidence="3" id="KW-0732">Signal</keyword>
<dbReference type="AlphaFoldDB" id="A0A9W4IQY9"/>
<evidence type="ECO:0000256" key="3">
    <source>
        <dbReference type="SAM" id="SignalP"/>
    </source>
</evidence>
<accession>A0A9W4IQY9</accession>